<keyword evidence="4" id="KW-1185">Reference proteome</keyword>
<dbReference type="AlphaFoldDB" id="A0AAD4L9S2"/>
<proteinExistence type="predicted"/>
<dbReference type="PANTHER" id="PTHR48079">
    <property type="entry name" value="PROTEIN YEEZ"/>
    <property type="match status" value="1"/>
</dbReference>
<feature type="region of interest" description="Disordered" evidence="1">
    <location>
        <begin position="299"/>
        <end position="319"/>
    </location>
</feature>
<dbReference type="InterPro" id="IPR036291">
    <property type="entry name" value="NAD(P)-bd_dom_sf"/>
</dbReference>
<dbReference type="EMBL" id="JAKELL010000086">
    <property type="protein sequence ID" value="KAH8983621.1"/>
    <property type="molecule type" value="Genomic_DNA"/>
</dbReference>
<protein>
    <recommendedName>
        <fullName evidence="2">NAD(P)-binding domain-containing protein</fullName>
    </recommendedName>
</protein>
<gene>
    <name evidence="3" type="ORF">EDB92DRAFT_2106217</name>
</gene>
<dbReference type="Pfam" id="PF13460">
    <property type="entry name" value="NAD_binding_10"/>
    <property type="match status" value="1"/>
</dbReference>
<evidence type="ECO:0000313" key="3">
    <source>
        <dbReference type="EMBL" id="KAH8983621.1"/>
    </source>
</evidence>
<dbReference type="Gene3D" id="3.40.50.720">
    <property type="entry name" value="NAD(P)-binding Rossmann-like Domain"/>
    <property type="match status" value="1"/>
</dbReference>
<evidence type="ECO:0000259" key="2">
    <source>
        <dbReference type="Pfam" id="PF13460"/>
    </source>
</evidence>
<dbReference type="SUPFAM" id="SSF51735">
    <property type="entry name" value="NAD(P)-binding Rossmann-fold domains"/>
    <property type="match status" value="1"/>
</dbReference>
<dbReference type="InterPro" id="IPR016040">
    <property type="entry name" value="NAD(P)-bd_dom"/>
</dbReference>
<evidence type="ECO:0000256" key="1">
    <source>
        <dbReference type="SAM" id="MobiDB-lite"/>
    </source>
</evidence>
<name>A0AAD4L9S2_9AGAM</name>
<dbReference type="GO" id="GO:0005737">
    <property type="term" value="C:cytoplasm"/>
    <property type="evidence" value="ECO:0007669"/>
    <property type="project" value="TreeGrafter"/>
</dbReference>
<evidence type="ECO:0000313" key="4">
    <source>
        <dbReference type="Proteomes" id="UP001201163"/>
    </source>
</evidence>
<dbReference type="InterPro" id="IPR051783">
    <property type="entry name" value="NAD(P)-dependent_oxidoreduct"/>
</dbReference>
<reference evidence="3" key="1">
    <citation type="submission" date="2022-01" db="EMBL/GenBank/DDBJ databases">
        <title>Comparative genomics reveals a dynamic genome evolution in the ectomycorrhizal milk-cap (Lactarius) mushrooms.</title>
        <authorList>
            <consortium name="DOE Joint Genome Institute"/>
            <person name="Lebreton A."/>
            <person name="Tang N."/>
            <person name="Kuo A."/>
            <person name="LaButti K."/>
            <person name="Drula E."/>
            <person name="Barry K."/>
            <person name="Clum A."/>
            <person name="Lipzen A."/>
            <person name="Mousain D."/>
            <person name="Ng V."/>
            <person name="Wang R."/>
            <person name="Wang X."/>
            <person name="Dai Y."/>
            <person name="Henrissat B."/>
            <person name="Grigoriev I.V."/>
            <person name="Guerin-Laguette A."/>
            <person name="Yu F."/>
            <person name="Martin F.M."/>
        </authorList>
    </citation>
    <scope>NUCLEOTIDE SEQUENCE</scope>
    <source>
        <strain evidence="3">QP</strain>
    </source>
</reference>
<feature type="domain" description="NAD(P)-binding" evidence="2">
    <location>
        <begin position="8"/>
        <end position="84"/>
    </location>
</feature>
<dbReference type="GO" id="GO:0004029">
    <property type="term" value="F:aldehyde dehydrogenase (NAD+) activity"/>
    <property type="evidence" value="ECO:0007669"/>
    <property type="project" value="TreeGrafter"/>
</dbReference>
<dbReference type="Proteomes" id="UP001201163">
    <property type="component" value="Unassembled WGS sequence"/>
</dbReference>
<organism evidence="3 4">
    <name type="scientific">Lactarius akahatsu</name>
    <dbReference type="NCBI Taxonomy" id="416441"/>
    <lineage>
        <taxon>Eukaryota</taxon>
        <taxon>Fungi</taxon>
        <taxon>Dikarya</taxon>
        <taxon>Basidiomycota</taxon>
        <taxon>Agaricomycotina</taxon>
        <taxon>Agaricomycetes</taxon>
        <taxon>Russulales</taxon>
        <taxon>Russulaceae</taxon>
        <taxon>Lactarius</taxon>
    </lineage>
</organism>
<accession>A0AAD4L9S2</accession>
<comment type="caution">
    <text evidence="3">The sequence shown here is derived from an EMBL/GenBank/DDBJ whole genome shotgun (WGS) entry which is preliminary data.</text>
</comment>
<sequence length="319" mass="33910">MTTVFFLGATGYIGGAVLSALVKVHPTLSVTALVRRSEAVERVSALGPHVRVVEGSFTDAHGLELVERHARAADVVVNAACSDDLELHSAILAGQRKRVEVDGRPRGSLVHTSGGAISLDPSRAGAYDLNGEIWNDSDPADVRALTTSMVQGQVDIPILQAGEEGYVETHVIFPGGIVGEAHGPVLAGSVFLKLLIQLATERQRACYFGEGTNMLYLVDVNDLADLYLRVFDRVLTGADRDASPYERYYIGAVNALPFKAIMTAIGESLARRPRSVGAVLPSAIMVLILLGCKASHAYGPPRSGWSPRGARESVGTLGR</sequence>
<dbReference type="PANTHER" id="PTHR48079:SF6">
    <property type="entry name" value="NAD(P)-BINDING DOMAIN-CONTAINING PROTEIN-RELATED"/>
    <property type="match status" value="1"/>
</dbReference>